<dbReference type="SUPFAM" id="SSF49464">
    <property type="entry name" value="Carboxypeptidase regulatory domain-like"/>
    <property type="match status" value="1"/>
</dbReference>
<keyword evidence="5" id="KW-1185">Reference proteome</keyword>
<keyword evidence="2" id="KW-0732">Signal</keyword>
<evidence type="ECO:0000256" key="1">
    <source>
        <dbReference type="ARBA" id="ARBA00010556"/>
    </source>
</evidence>
<dbReference type="InterPro" id="IPR002890">
    <property type="entry name" value="MG2"/>
</dbReference>
<accession>A0A1S9PJ78</accession>
<comment type="similarity">
    <text evidence="1">Belongs to the protease inhibitor I39 (alpha-2-macroglobulin) family. Bacterial alpha-2-macroglobulin subfamily.</text>
</comment>
<dbReference type="RefSeq" id="WP_078346814.1">
    <property type="nucleotide sequence ID" value="NZ_MBTF01000003.1"/>
</dbReference>
<dbReference type="Pfam" id="PF01835">
    <property type="entry name" value="MG2"/>
    <property type="match status" value="1"/>
</dbReference>
<dbReference type="Gene3D" id="1.50.10.20">
    <property type="match status" value="1"/>
</dbReference>
<dbReference type="InterPro" id="IPR008969">
    <property type="entry name" value="CarboxyPept-like_regulatory"/>
</dbReference>
<dbReference type="Proteomes" id="UP000189739">
    <property type="component" value="Unassembled WGS sequence"/>
</dbReference>
<dbReference type="InterPro" id="IPR008930">
    <property type="entry name" value="Terpenoid_cyclase/PrenylTrfase"/>
</dbReference>
<dbReference type="InterPro" id="IPR001599">
    <property type="entry name" value="Macroglobln_a2"/>
</dbReference>
<dbReference type="InterPro" id="IPR051802">
    <property type="entry name" value="YfhM-like"/>
</dbReference>
<evidence type="ECO:0000259" key="3">
    <source>
        <dbReference type="SMART" id="SM01360"/>
    </source>
</evidence>
<dbReference type="STRING" id="1792845.BC343_21285"/>
<reference evidence="4 5" key="1">
    <citation type="submission" date="2016-07" db="EMBL/GenBank/DDBJ databases">
        <title>Genomic analysis of zinc-resistant bacterium Mucilaginibacter pedocola TBZ30.</title>
        <authorList>
            <person name="Huang J."/>
            <person name="Tang J."/>
        </authorList>
    </citation>
    <scope>NUCLEOTIDE SEQUENCE [LARGE SCALE GENOMIC DNA]</scope>
    <source>
        <strain evidence="4 5">TBZ30</strain>
    </source>
</reference>
<evidence type="ECO:0000313" key="5">
    <source>
        <dbReference type="Proteomes" id="UP000189739"/>
    </source>
</evidence>
<proteinExistence type="inferred from homology"/>
<dbReference type="InterPro" id="IPR041246">
    <property type="entry name" value="Bact_MG10"/>
</dbReference>
<evidence type="ECO:0000313" key="4">
    <source>
        <dbReference type="EMBL" id="OOQ60989.1"/>
    </source>
</evidence>
<dbReference type="OrthoDB" id="9767116at2"/>
<protein>
    <recommendedName>
        <fullName evidence="3">Alpha-2-macroglobulin domain-containing protein</fullName>
    </recommendedName>
</protein>
<dbReference type="Pfam" id="PF00207">
    <property type="entry name" value="A2M"/>
    <property type="match status" value="1"/>
</dbReference>
<dbReference type="EMBL" id="MBTF01000003">
    <property type="protein sequence ID" value="OOQ60989.1"/>
    <property type="molecule type" value="Genomic_DNA"/>
</dbReference>
<dbReference type="Gene3D" id="2.60.40.1930">
    <property type="match status" value="1"/>
</dbReference>
<dbReference type="SMART" id="SM01360">
    <property type="entry name" value="A2M"/>
    <property type="match status" value="1"/>
</dbReference>
<evidence type="ECO:0000256" key="2">
    <source>
        <dbReference type="SAM" id="SignalP"/>
    </source>
</evidence>
<sequence>MLNKFPKIAGCFFIACFLLLAQTASAQKDYRYHNLVFKIDSLVNVGLPKSALAEVNKLDELARQEGKTPEIIRATLYHLKLQTYLEDDALENVITTLKADIDKSDFPVKPILQSFLADMYWQFYSQNRYMFADRSRLEKPGIDFRNWSLPTLIDETTRLYAASLQDAEREQATPIGILDGILEGDKNTRYLRPTLYDLLLHRAFEYFLADEPAITRPKMPFALTDERLFGDAKAFSQLAITTTDTNSTLYRGVKYLQQSIAFHLSKNNHEALADLDLKRLEFIYNHGNLINKDTLYITALKAIAADTSAGNFRTDALYSIGNHYNDNAKPALAMVYLKQAFELLPKSPAWIRAYNLMLDVRQKRLLVRLEDINPLDKPILSLITYRNIKAARYRVYPITDAQLKLMQKMDEHDGQVLPGKQTEAYLKKLKPLRDEVLTLPFENDYKEHSTEFKIDALNKGAYVLVAQQAIAKDSLLQLNTFRVSGLAYIIRSLPDGRREIKVVDRENGEPINGAAITVVYRPYNYKTNKKETPVIAKGITNATGSFIFDIPGSELDIDISYKGDHISNPEQYIYDSRPLTMDFGIPQLRTLIFTDRQIYRPGQTIYFKALQLQTLNNKSSIMPNADIVVELKDLNSKQLATLKLKTNEFGSAASSFVIPQNIVGGNISLSTANGLTIVKAEEYKRPTFSVSFEPFTKTIKLGDSITVKGSVDAFSGYGLSGARVAYSVKRAQDIRIDYERRPTGKNRYAGTSTPDEVATDTINTDAQGKFEFKFLAAPGWDGSPDATYVFAINADVTDANSETQTASTQLSLSKKALQLEVNTPDMLMPGNVANATAMLFNSAHQRQNGKATVEIYELKTPGEFFKERFWDAPDKWLMSRDDYHKNFPGFAYDGEDAPAKWQRLKKIDAIELDLNKADAGKLDLAKLSASPAGVYALVISARAESGDTVSATSYITNITTEAPIQKTEHWVLPLSTTVKPGQPAEFFMGINKPCKVLLETFDGEKMLSARSVGLSTGQPQKISIPVPATTRNSFMVQFTMVAGNRLYKYYQDILVADTIKSLNIKFLSMRNKLQPGEKDEWKLEITGSEGRQEAELLAGMYDASLDDVSPSVSWQYSFGGIPYVTRYFEWRNDPVSREINTITDYDNDEDSPYRETQANTDYEKIDMLGFNYYGSYNVDYYSFQTSAKQVRPNVLSNKKIAAKYKANVALVKNGFDVVGRVVGDGYFGPVDVKVRIANTNISTTTNSLGYFKIKVPANAMLLFSAKGWITKKVSPPTGLKLVVQMRSLLLPGRSLGIVKELSLADPGVKSQAGDANADIRIDEPVGNSDVVQAMEEAPTLSSLNNFISSPTDKAKRGYMMYDEVYDGRLRSKVAALKKLEEVAISSKPITIRKNFNETAFFYPQLRTDNKGQVTISFTVPEALTKWKFRGLAINKQLQTGYAEQTIVTQKQLSISANMPRFLREEDTLTVSARVANLSPGALKGEAKLELFNALTMQPVKLFAKGENGTQSFKVDSAATTGVSFKLIIPAGLEALTYRITASAGNFTDGEENTLPVLSNRMLLTETLPLMVRAGQSKTFNFDKLLNPGSNTLQNKTLTLEYTQHPAWLAVQALPYMMEFPYECSEQVFSRFYANSFAAGIVNKYPKIKQLFDRWKTADSKALLSNLEKNPELKSVLLEETPWLQDATNETEQKNRIAQLFDLNKTTYELGQNLSKLEKKQLPNGAFPWFGGNYADRYITQHIVAGIGQLNKAGLAADNAKSLGQIGSRAIEYIDKQLIDDEIESRKINKKYQTRNLHGLEIHAWYARSYFNDAKVDGELKEVRKNYLARAAAQWTSRSEFEKGMLALTLFRTGDKETTAAIIKSLTETARQSDELGMYWAANKYGYHWYEAPIETQSLMIELFTEAANTPAAVNEMKVWLLRNKQTKNWKTTKATAAACYALLLKGGDILSDTAGVNIKLDGKPLQQLKPEVKADAGTGYLKTTWVDEQIKPALGKVEIANTGKTINWGAMYWQYTERMDKVTPSNTNVLMVRKYYIKKQTDSGPLLVVVDAGHLPKTGDILKVVLNLKADRDFDYIHLKDMRPAGTEPVTQLSEYKYQDGLSYYQVTKDVATNFFFSRLNKGTYVFEYELRVVQPGNYATGVSSLQSMYAPEFNAHSDGGRIMFKE</sequence>
<gene>
    <name evidence="4" type="ORF">BC343_21285</name>
</gene>
<dbReference type="GO" id="GO:0004866">
    <property type="term" value="F:endopeptidase inhibitor activity"/>
    <property type="evidence" value="ECO:0007669"/>
    <property type="project" value="InterPro"/>
</dbReference>
<feature type="signal peptide" evidence="2">
    <location>
        <begin position="1"/>
        <end position="26"/>
    </location>
</feature>
<comment type="caution">
    <text evidence="4">The sequence shown here is derived from an EMBL/GenBank/DDBJ whole genome shotgun (WGS) entry which is preliminary data.</text>
</comment>
<dbReference type="PANTHER" id="PTHR40094:SF1">
    <property type="entry name" value="UBIQUITIN DOMAIN-CONTAINING PROTEIN"/>
    <property type="match status" value="1"/>
</dbReference>
<dbReference type="Gene3D" id="2.20.130.20">
    <property type="match status" value="1"/>
</dbReference>
<organism evidence="4 5">
    <name type="scientific">Mucilaginibacter pedocola</name>
    <dbReference type="NCBI Taxonomy" id="1792845"/>
    <lineage>
        <taxon>Bacteria</taxon>
        <taxon>Pseudomonadati</taxon>
        <taxon>Bacteroidota</taxon>
        <taxon>Sphingobacteriia</taxon>
        <taxon>Sphingobacteriales</taxon>
        <taxon>Sphingobacteriaceae</taxon>
        <taxon>Mucilaginibacter</taxon>
    </lineage>
</organism>
<name>A0A1S9PJ78_9SPHI</name>
<feature type="chain" id="PRO_5012300887" description="Alpha-2-macroglobulin domain-containing protein" evidence="2">
    <location>
        <begin position="27"/>
        <end position="2167"/>
    </location>
</feature>
<feature type="domain" description="Alpha-2-macroglobulin" evidence="3">
    <location>
        <begin position="1398"/>
        <end position="1488"/>
    </location>
</feature>
<dbReference type="PANTHER" id="PTHR40094">
    <property type="entry name" value="ALPHA-2-MACROGLOBULIN HOMOLOG"/>
    <property type="match status" value="1"/>
</dbReference>
<dbReference type="SUPFAM" id="SSF48239">
    <property type="entry name" value="Terpenoid cyclases/Protein prenyltransferases"/>
    <property type="match status" value="1"/>
</dbReference>
<dbReference type="Pfam" id="PF17973">
    <property type="entry name" value="bMG10"/>
    <property type="match status" value="1"/>
</dbReference>